<proteinExistence type="predicted"/>
<keyword evidence="2" id="KW-1185">Reference proteome</keyword>
<reference evidence="1" key="1">
    <citation type="journal article" date="2020" name="Stud. Mycol.">
        <title>101 Dothideomycetes genomes: a test case for predicting lifestyles and emergence of pathogens.</title>
        <authorList>
            <person name="Haridas S."/>
            <person name="Albert R."/>
            <person name="Binder M."/>
            <person name="Bloem J."/>
            <person name="Labutti K."/>
            <person name="Salamov A."/>
            <person name="Andreopoulos B."/>
            <person name="Baker S."/>
            <person name="Barry K."/>
            <person name="Bills G."/>
            <person name="Bluhm B."/>
            <person name="Cannon C."/>
            <person name="Castanera R."/>
            <person name="Culley D."/>
            <person name="Daum C."/>
            <person name="Ezra D."/>
            <person name="Gonzalez J."/>
            <person name="Henrissat B."/>
            <person name="Kuo A."/>
            <person name="Liang C."/>
            <person name="Lipzen A."/>
            <person name="Lutzoni F."/>
            <person name="Magnuson J."/>
            <person name="Mondo S."/>
            <person name="Nolan M."/>
            <person name="Ohm R."/>
            <person name="Pangilinan J."/>
            <person name="Park H.-J."/>
            <person name="Ramirez L."/>
            <person name="Alfaro M."/>
            <person name="Sun H."/>
            <person name="Tritt A."/>
            <person name="Yoshinaga Y."/>
            <person name="Zwiers L.-H."/>
            <person name="Turgeon B."/>
            <person name="Goodwin S."/>
            <person name="Spatafora J."/>
            <person name="Crous P."/>
            <person name="Grigoriev I."/>
        </authorList>
    </citation>
    <scope>NUCLEOTIDE SEQUENCE</scope>
    <source>
        <strain evidence="1">CBS 121739</strain>
    </source>
</reference>
<name>A0A6A6VXH1_9PEZI</name>
<dbReference type="OrthoDB" id="3546279at2759"/>
<dbReference type="RefSeq" id="XP_033597374.1">
    <property type="nucleotide sequence ID" value="XM_033749636.1"/>
</dbReference>
<dbReference type="PANTHER" id="PTHR47784">
    <property type="entry name" value="STEROL UPTAKE CONTROL PROTEIN 2"/>
    <property type="match status" value="1"/>
</dbReference>
<dbReference type="InterPro" id="IPR021858">
    <property type="entry name" value="Fun_TF"/>
</dbReference>
<dbReference type="InterPro" id="IPR053157">
    <property type="entry name" value="Sterol_Uptake_Regulator"/>
</dbReference>
<protein>
    <submittedName>
        <fullName evidence="1">Uncharacterized protein</fullName>
    </submittedName>
</protein>
<dbReference type="PANTHER" id="PTHR47784:SF5">
    <property type="entry name" value="STEROL UPTAKE CONTROL PROTEIN 2"/>
    <property type="match status" value="1"/>
</dbReference>
<dbReference type="Pfam" id="PF11951">
    <property type="entry name" value="Fungal_trans_2"/>
    <property type="match status" value="1"/>
</dbReference>
<dbReference type="EMBL" id="ML996579">
    <property type="protein sequence ID" value="KAF2754923.1"/>
    <property type="molecule type" value="Genomic_DNA"/>
</dbReference>
<dbReference type="AlphaFoldDB" id="A0A6A6VXH1"/>
<organism evidence="1 2">
    <name type="scientific">Pseudovirgaria hyperparasitica</name>
    <dbReference type="NCBI Taxonomy" id="470096"/>
    <lineage>
        <taxon>Eukaryota</taxon>
        <taxon>Fungi</taxon>
        <taxon>Dikarya</taxon>
        <taxon>Ascomycota</taxon>
        <taxon>Pezizomycotina</taxon>
        <taxon>Dothideomycetes</taxon>
        <taxon>Dothideomycetes incertae sedis</taxon>
        <taxon>Acrospermales</taxon>
        <taxon>Acrospermaceae</taxon>
        <taxon>Pseudovirgaria</taxon>
    </lineage>
</organism>
<evidence type="ECO:0000313" key="1">
    <source>
        <dbReference type="EMBL" id="KAF2754923.1"/>
    </source>
</evidence>
<gene>
    <name evidence="1" type="ORF">EJ05DRAFT_540960</name>
</gene>
<evidence type="ECO:0000313" key="2">
    <source>
        <dbReference type="Proteomes" id="UP000799437"/>
    </source>
</evidence>
<dbReference type="Proteomes" id="UP000799437">
    <property type="component" value="Unassembled WGS sequence"/>
</dbReference>
<accession>A0A6A6VXH1</accession>
<sequence>MDACNAKSAESSVMSKSPVVTDTTPIVHCCTMIQGRVVMEAARDADLKSAFYQVSQDLQLHPVKHVATLVQSTSRLHVFQVALPQLAFSHEYLMHGILALSALHLAYRCPGRRNEYTLMATYHEQIALGEFRAALSQVTQDNCHALLALGALLAIMPFASTASQRSLIPIIPSMDEIAQSFHLIQGIKNILQSPSAIGIVQNGPLGPLLRCGSPVAPGTLGGAFAESLDKLEHLNNGGIVCKSMPADHIACKGAIAGLRQTYALIRAEDVVREFAVWTWPSLVPARFLDLIRQRHPMALVILAHFGVLSNLFVNSWFLRGWGACVLQGVVGELDAAGLGMRRWVDEPIRWLRQGVSL</sequence>
<dbReference type="GO" id="GO:0001228">
    <property type="term" value="F:DNA-binding transcription activator activity, RNA polymerase II-specific"/>
    <property type="evidence" value="ECO:0007669"/>
    <property type="project" value="TreeGrafter"/>
</dbReference>
<dbReference type="GeneID" id="54490690"/>